<dbReference type="AlphaFoldDB" id="A0A4P8WN26"/>
<dbReference type="OrthoDB" id="198846at2157"/>
<feature type="domain" description="HVO-2928 N-terminal" evidence="5">
    <location>
        <begin position="3"/>
        <end position="167"/>
    </location>
</feature>
<dbReference type="InterPro" id="IPR036388">
    <property type="entry name" value="WH-like_DNA-bd_sf"/>
</dbReference>
<dbReference type="InterPro" id="IPR007050">
    <property type="entry name" value="HTH_bacterioopsin"/>
</dbReference>
<dbReference type="PANTHER" id="PTHR34236:SF1">
    <property type="entry name" value="DIMETHYL SULFOXIDE REDUCTASE TRANSCRIPTIONAL ACTIVATOR"/>
    <property type="match status" value="1"/>
</dbReference>
<dbReference type="Pfam" id="PF04967">
    <property type="entry name" value="HTH_10"/>
    <property type="match status" value="1"/>
</dbReference>
<gene>
    <name evidence="6" type="ORF">FEJ81_22395</name>
</gene>
<evidence type="ECO:0000313" key="7">
    <source>
        <dbReference type="Proteomes" id="UP000302218"/>
    </source>
</evidence>
<protein>
    <submittedName>
        <fullName evidence="6">Transcriptional regulator</fullName>
    </submittedName>
</protein>
<organism evidence="6 7">
    <name type="scientific">Natrinema versiforme</name>
    <dbReference type="NCBI Taxonomy" id="88724"/>
    <lineage>
        <taxon>Archaea</taxon>
        <taxon>Methanobacteriati</taxon>
        <taxon>Methanobacteriota</taxon>
        <taxon>Stenosarchaea group</taxon>
        <taxon>Halobacteria</taxon>
        <taxon>Halobacteriales</taxon>
        <taxon>Natrialbaceae</taxon>
        <taxon>Natrinema</taxon>
    </lineage>
</organism>
<sequence>MRELVFALEYEPGCNRVADTLADHPDARIRSLSLHATAERLWRVDHVTGPPDALDDIGDAFLTSDYYADCLATEDCGATQETQVLDHTDDTLVLYSDWERTPDCASVPHIARDHLGDGVLFETRHEGRHYTWRIIHSGEGDVAAFFDDLEAAVGDCAQTEMLRTADTSAPTRETTADSSGLSPDQEAALRAAVEHGYYQSPREVDVGDLADHLDVPRSTLTYRLRRAEEHLAKRYVAGEQLTGGASPPL</sequence>
<keyword evidence="6" id="KW-0614">Plasmid</keyword>
<evidence type="ECO:0000259" key="4">
    <source>
        <dbReference type="Pfam" id="PF04967"/>
    </source>
</evidence>
<dbReference type="KEGG" id="nvr:FEJ81_22395"/>
<dbReference type="EMBL" id="CP040332">
    <property type="protein sequence ID" value="QCS45018.1"/>
    <property type="molecule type" value="Genomic_DNA"/>
</dbReference>
<dbReference type="Proteomes" id="UP000302218">
    <property type="component" value="Plasmid pNVE414"/>
</dbReference>
<geneLocation type="plasmid" evidence="7">
    <name>pnve414</name>
</geneLocation>
<feature type="region of interest" description="Disordered" evidence="3">
    <location>
        <begin position="162"/>
        <end position="185"/>
    </location>
</feature>
<evidence type="ECO:0000256" key="1">
    <source>
        <dbReference type="ARBA" id="ARBA00023015"/>
    </source>
</evidence>
<feature type="domain" description="HTH bat-type" evidence="4">
    <location>
        <begin position="181"/>
        <end position="232"/>
    </location>
</feature>
<evidence type="ECO:0000256" key="2">
    <source>
        <dbReference type="ARBA" id="ARBA00023163"/>
    </source>
</evidence>
<dbReference type="PANTHER" id="PTHR34236">
    <property type="entry name" value="DIMETHYL SULFOXIDE REDUCTASE TRANSCRIPTIONAL ACTIVATOR"/>
    <property type="match status" value="1"/>
</dbReference>
<evidence type="ECO:0000256" key="3">
    <source>
        <dbReference type="SAM" id="MobiDB-lite"/>
    </source>
</evidence>
<evidence type="ECO:0000259" key="5">
    <source>
        <dbReference type="Pfam" id="PF24281"/>
    </source>
</evidence>
<reference evidence="7" key="1">
    <citation type="submission" date="2019-05" db="EMBL/GenBank/DDBJ databases">
        <title>Genome sequence and methylation pattern of the halophilic Archaeon Natrinema versiforme BOL5-4.</title>
        <authorList>
            <person name="DasSarma P."/>
            <person name="Anton B.P."/>
            <person name="DasSarma S.L."/>
            <person name="Martinez F.L."/>
            <person name="Guzman D."/>
            <person name="Roberts R.J."/>
            <person name="DasSarma S."/>
        </authorList>
    </citation>
    <scope>NUCLEOTIDE SEQUENCE [LARGE SCALE GENOMIC DNA]</scope>
    <source>
        <strain evidence="7">BOL5-4</strain>
        <plasmid evidence="7">pnve414</plasmid>
    </source>
</reference>
<dbReference type="InterPro" id="IPR056529">
    <property type="entry name" value="HVO_2928_N"/>
</dbReference>
<dbReference type="Pfam" id="PF24281">
    <property type="entry name" value="HVO_2928_N"/>
    <property type="match status" value="1"/>
</dbReference>
<keyword evidence="1" id="KW-0805">Transcription regulation</keyword>
<accession>A0A4P8WN26</accession>
<feature type="compositionally biased region" description="Polar residues" evidence="3">
    <location>
        <begin position="165"/>
        <end position="182"/>
    </location>
</feature>
<evidence type="ECO:0000313" key="6">
    <source>
        <dbReference type="EMBL" id="QCS45018.1"/>
    </source>
</evidence>
<keyword evidence="2" id="KW-0804">Transcription</keyword>
<dbReference type="GeneID" id="40268085"/>
<proteinExistence type="predicted"/>
<dbReference type="Gene3D" id="1.10.10.10">
    <property type="entry name" value="Winged helix-like DNA-binding domain superfamily/Winged helix DNA-binding domain"/>
    <property type="match status" value="1"/>
</dbReference>
<dbReference type="RefSeq" id="WP_138247406.1">
    <property type="nucleotide sequence ID" value="NZ_CP040332.1"/>
</dbReference>
<name>A0A4P8WN26_9EURY</name>